<feature type="transmembrane region" description="Helical" evidence="8">
    <location>
        <begin position="432"/>
        <end position="450"/>
    </location>
</feature>
<organism evidence="11 12">
    <name type="scientific">Amycolatopsis bullii</name>
    <dbReference type="NCBI Taxonomy" id="941987"/>
    <lineage>
        <taxon>Bacteria</taxon>
        <taxon>Bacillati</taxon>
        <taxon>Actinomycetota</taxon>
        <taxon>Actinomycetes</taxon>
        <taxon>Pseudonocardiales</taxon>
        <taxon>Pseudonocardiaceae</taxon>
        <taxon>Amycolatopsis</taxon>
    </lineage>
</organism>
<feature type="transmembrane region" description="Helical" evidence="8">
    <location>
        <begin position="330"/>
        <end position="352"/>
    </location>
</feature>
<evidence type="ECO:0000256" key="1">
    <source>
        <dbReference type="ARBA" id="ARBA00004651"/>
    </source>
</evidence>
<feature type="transmembrane region" description="Helical" evidence="8">
    <location>
        <begin position="18"/>
        <end position="36"/>
    </location>
</feature>
<evidence type="ECO:0000256" key="7">
    <source>
        <dbReference type="ARBA" id="ARBA00023136"/>
    </source>
</evidence>
<keyword evidence="2" id="KW-1003">Cell membrane</keyword>
<feature type="transmembrane region" description="Helical" evidence="8">
    <location>
        <begin position="358"/>
        <end position="376"/>
    </location>
</feature>
<name>A0ABQ3KT30_9PSEU</name>
<dbReference type="PANTHER" id="PTHR33908:SF3">
    <property type="entry name" value="UNDECAPRENYL PHOSPHATE-ALPHA-4-AMINO-4-DEOXY-L-ARABINOSE ARABINOSYL TRANSFERASE"/>
    <property type="match status" value="1"/>
</dbReference>
<sequence>MAVTAEGRTERTGRGERIAVAAIAAVAAVVWGWALWSRPLQPYYAAAVHSMSHNATAFFFAGFDPAGVVTVDKPPLAFWTQALGVAVFGFHPWAIALVQVVEGVAAVLVLHRVVRRWAGARTALLAAAFFALTPITAAINRDNLPDTLLVLLLLLAAYSVTRAIDNARWLVWAGVFVGLGFLTKMLAAWIVLPGLASAYFVAAPGSRGRRLARLGVAGAVTLFVSLAWTLAVTAWPGAKPFVGSTTDGSVWQLAFGYNGVTRLLGGTTGVGGGYSATAGAALGGDPGPLRLFDAEVGGQIAWLLPLAVASLAVAACRARGAAPRTKAGWVLWGGWLLAGATVFSVTGGIFHAYYTAELAPAVAALAAAGLVTASSWSRGRARFVLPAAVVATAVLAYVLLDRTPDWLPWLRYTVLVLAFLVVVAALVRASRVAAAIGLVAVVAGPAAFVADTAVRPGSVLESADPVAGPSSAAAPHTVFSVSTDAGAAAGYVRFIDNAYRLSPGQRQVLAFAQTSSTEITLAVEGGTYGADPFVLNTEARVAPLGGYLGFDPAPPAAELPQWVAAGKLRFVLLPQVFVDIARAGAKRTTAAAADAGELPRRVAWEAKHCRPVPPARIGPDAATAGVLFDCGVGPSHG</sequence>
<dbReference type="Proteomes" id="UP000649955">
    <property type="component" value="Unassembled WGS sequence"/>
</dbReference>
<keyword evidence="5 8" id="KW-0812">Transmembrane</keyword>
<feature type="domain" description="Putative mannosyltransferase YkcA/B-like C-terminal" evidence="10">
    <location>
        <begin position="514"/>
        <end position="575"/>
    </location>
</feature>
<gene>
    <name evidence="11" type="ORF">GCM10017567_80000</name>
</gene>
<protein>
    <submittedName>
        <fullName evidence="11">Membrane protein</fullName>
    </submittedName>
</protein>
<dbReference type="Pfam" id="PF24878">
    <property type="entry name" value="YkcB_C"/>
    <property type="match status" value="1"/>
</dbReference>
<evidence type="ECO:0000259" key="9">
    <source>
        <dbReference type="Pfam" id="PF13231"/>
    </source>
</evidence>
<keyword evidence="4" id="KW-0808">Transferase</keyword>
<dbReference type="InterPro" id="IPR050297">
    <property type="entry name" value="LipidA_mod_glycosyltrf_83"/>
</dbReference>
<keyword evidence="6 8" id="KW-1133">Transmembrane helix</keyword>
<evidence type="ECO:0000256" key="3">
    <source>
        <dbReference type="ARBA" id="ARBA00022676"/>
    </source>
</evidence>
<evidence type="ECO:0000256" key="5">
    <source>
        <dbReference type="ARBA" id="ARBA00022692"/>
    </source>
</evidence>
<feature type="transmembrane region" description="Helical" evidence="8">
    <location>
        <begin position="122"/>
        <end position="139"/>
    </location>
</feature>
<dbReference type="RefSeq" id="WP_191316539.1">
    <property type="nucleotide sequence ID" value="NZ_BNAW01000063.1"/>
</dbReference>
<feature type="domain" description="Glycosyltransferase RgtA/B/C/D-like" evidence="9">
    <location>
        <begin position="72"/>
        <end position="228"/>
    </location>
</feature>
<reference evidence="12" key="1">
    <citation type="journal article" date="2019" name="Int. J. Syst. Evol. Microbiol.">
        <title>The Global Catalogue of Microorganisms (GCM) 10K type strain sequencing project: providing services to taxonomists for standard genome sequencing and annotation.</title>
        <authorList>
            <consortium name="The Broad Institute Genomics Platform"/>
            <consortium name="The Broad Institute Genome Sequencing Center for Infectious Disease"/>
            <person name="Wu L."/>
            <person name="Ma J."/>
        </authorList>
    </citation>
    <scope>NUCLEOTIDE SEQUENCE [LARGE SCALE GENOMIC DNA]</scope>
    <source>
        <strain evidence="12">CGMCC 4.7680</strain>
    </source>
</reference>
<comment type="subcellular location">
    <subcellularLocation>
        <location evidence="1">Cell membrane</location>
        <topology evidence="1">Multi-pass membrane protein</topology>
    </subcellularLocation>
</comment>
<evidence type="ECO:0000256" key="4">
    <source>
        <dbReference type="ARBA" id="ARBA00022679"/>
    </source>
</evidence>
<evidence type="ECO:0000256" key="8">
    <source>
        <dbReference type="SAM" id="Phobius"/>
    </source>
</evidence>
<feature type="transmembrane region" description="Helical" evidence="8">
    <location>
        <begin position="383"/>
        <end position="400"/>
    </location>
</feature>
<feature type="transmembrane region" description="Helical" evidence="8">
    <location>
        <begin position="214"/>
        <end position="235"/>
    </location>
</feature>
<feature type="transmembrane region" description="Helical" evidence="8">
    <location>
        <begin position="406"/>
        <end position="427"/>
    </location>
</feature>
<proteinExistence type="predicted"/>
<dbReference type="Pfam" id="PF13231">
    <property type="entry name" value="PMT_2"/>
    <property type="match status" value="1"/>
</dbReference>
<evidence type="ECO:0000259" key="10">
    <source>
        <dbReference type="Pfam" id="PF24878"/>
    </source>
</evidence>
<evidence type="ECO:0000256" key="2">
    <source>
        <dbReference type="ARBA" id="ARBA00022475"/>
    </source>
</evidence>
<dbReference type="EMBL" id="BNAW01000063">
    <property type="protein sequence ID" value="GHG45495.1"/>
    <property type="molecule type" value="Genomic_DNA"/>
</dbReference>
<dbReference type="PANTHER" id="PTHR33908">
    <property type="entry name" value="MANNOSYLTRANSFERASE YKCB-RELATED"/>
    <property type="match status" value="1"/>
</dbReference>
<accession>A0ABQ3KT30</accession>
<feature type="transmembrane region" description="Helical" evidence="8">
    <location>
        <begin position="300"/>
        <end position="318"/>
    </location>
</feature>
<evidence type="ECO:0000313" key="12">
    <source>
        <dbReference type="Proteomes" id="UP000649955"/>
    </source>
</evidence>
<keyword evidence="12" id="KW-1185">Reference proteome</keyword>
<feature type="transmembrane region" description="Helical" evidence="8">
    <location>
        <begin position="169"/>
        <end position="202"/>
    </location>
</feature>
<dbReference type="InterPro" id="IPR056785">
    <property type="entry name" value="YkcA/B-like_C"/>
</dbReference>
<comment type="caution">
    <text evidence="11">The sequence shown here is derived from an EMBL/GenBank/DDBJ whole genome shotgun (WGS) entry which is preliminary data.</text>
</comment>
<keyword evidence="7 8" id="KW-0472">Membrane</keyword>
<evidence type="ECO:0000313" key="11">
    <source>
        <dbReference type="EMBL" id="GHG45495.1"/>
    </source>
</evidence>
<dbReference type="InterPro" id="IPR038731">
    <property type="entry name" value="RgtA/B/C-like"/>
</dbReference>
<feature type="transmembrane region" description="Helical" evidence="8">
    <location>
        <begin position="83"/>
        <end position="110"/>
    </location>
</feature>
<evidence type="ECO:0000256" key="6">
    <source>
        <dbReference type="ARBA" id="ARBA00022989"/>
    </source>
</evidence>
<keyword evidence="3" id="KW-0328">Glycosyltransferase</keyword>